<dbReference type="OrthoDB" id="10334926at2759"/>
<proteinExistence type="predicted"/>
<gene>
    <name evidence="1" type="ORF">PVBG_05350</name>
</gene>
<sequence>MNYFGKGLDDFFNSIKKCSIDPSNNNYCNQFNEFINKYMVVNTRNYLNPNLNVVPTNSKSGKDFFSRFNCIYLTSNSSLYFHQILQVNEFVCNFNIPVYFQYIYIPLYFLPN</sequence>
<name>A0A0J9VI89_PLAV1</name>
<dbReference type="AlphaFoldDB" id="A0A0J9VI89"/>
<dbReference type="Proteomes" id="UP000053327">
    <property type="component" value="Unassembled WGS sequence"/>
</dbReference>
<dbReference type="EMBL" id="KQ234823">
    <property type="protein sequence ID" value="KMZ86483.1"/>
    <property type="molecule type" value="Genomic_DNA"/>
</dbReference>
<accession>A0A0J9VI89</accession>
<evidence type="ECO:0000313" key="2">
    <source>
        <dbReference type="Proteomes" id="UP000053327"/>
    </source>
</evidence>
<evidence type="ECO:0000313" key="1">
    <source>
        <dbReference type="EMBL" id="KMZ86483.1"/>
    </source>
</evidence>
<protein>
    <submittedName>
        <fullName evidence="1">Uncharacterized protein</fullName>
    </submittedName>
</protein>
<reference evidence="1 2" key="1">
    <citation type="submission" date="2011-08" db="EMBL/GenBank/DDBJ databases">
        <title>The Genome Sequence of Plasmodium vivax Brazil I.</title>
        <authorList>
            <consortium name="The Broad Institute Genome Sequencing Platform"/>
            <consortium name="The Broad Institute Genome Sequencing Center for Infectious Disease"/>
            <person name="Neafsey D."/>
            <person name="Carlton J."/>
            <person name="Barnwell J."/>
            <person name="Collins W."/>
            <person name="Escalante A."/>
            <person name="Mullikin J."/>
            <person name="Saul A."/>
            <person name="Guigo R."/>
            <person name="Camara F."/>
            <person name="Young S.K."/>
            <person name="Zeng Q."/>
            <person name="Gargeya S."/>
            <person name="Fitzgerald M."/>
            <person name="Haas B."/>
            <person name="Abouelleil A."/>
            <person name="Alvarado L."/>
            <person name="Arachchi H.M."/>
            <person name="Berlin A."/>
            <person name="Brown A."/>
            <person name="Chapman S.B."/>
            <person name="Chen Z."/>
            <person name="Dunbar C."/>
            <person name="Freedman E."/>
            <person name="Gearin G."/>
            <person name="Gellesch M."/>
            <person name="Goldberg J."/>
            <person name="Griggs A."/>
            <person name="Gujja S."/>
            <person name="Heiman D."/>
            <person name="Howarth C."/>
            <person name="Larson L."/>
            <person name="Lui A."/>
            <person name="MacDonald P.J.P."/>
            <person name="Montmayeur A."/>
            <person name="Murphy C."/>
            <person name="Neiman D."/>
            <person name="Pearson M."/>
            <person name="Priest M."/>
            <person name="Roberts A."/>
            <person name="Saif S."/>
            <person name="Shea T."/>
            <person name="Shenoy N."/>
            <person name="Sisk P."/>
            <person name="Stolte C."/>
            <person name="Sykes S."/>
            <person name="Wortman J."/>
            <person name="Nusbaum C."/>
            <person name="Birren B."/>
        </authorList>
    </citation>
    <scope>NUCLEOTIDE SEQUENCE [LARGE SCALE GENOMIC DNA]</scope>
    <source>
        <strain evidence="1 2">Brazil I</strain>
    </source>
</reference>
<organism evidence="1 2">
    <name type="scientific">Plasmodium vivax (strain Brazil I)</name>
    <dbReference type="NCBI Taxonomy" id="1033975"/>
    <lineage>
        <taxon>Eukaryota</taxon>
        <taxon>Sar</taxon>
        <taxon>Alveolata</taxon>
        <taxon>Apicomplexa</taxon>
        <taxon>Aconoidasida</taxon>
        <taxon>Haemosporida</taxon>
        <taxon>Plasmodiidae</taxon>
        <taxon>Plasmodium</taxon>
        <taxon>Plasmodium (Plasmodium)</taxon>
    </lineage>
</organism>